<dbReference type="Proteomes" id="UP001476950">
    <property type="component" value="Unassembled WGS sequence"/>
</dbReference>
<name>A0ABV0KS07_9CYAN</name>
<protein>
    <submittedName>
        <fullName evidence="1">Uncharacterized protein</fullName>
    </submittedName>
</protein>
<evidence type="ECO:0000313" key="1">
    <source>
        <dbReference type="EMBL" id="MEP1061801.1"/>
    </source>
</evidence>
<evidence type="ECO:0000313" key="2">
    <source>
        <dbReference type="Proteomes" id="UP001476950"/>
    </source>
</evidence>
<dbReference type="EMBL" id="JAMPLM010000044">
    <property type="protein sequence ID" value="MEP1061801.1"/>
    <property type="molecule type" value="Genomic_DNA"/>
</dbReference>
<organism evidence="1 2">
    <name type="scientific">Stenomitos frigidus AS-A4</name>
    <dbReference type="NCBI Taxonomy" id="2933935"/>
    <lineage>
        <taxon>Bacteria</taxon>
        <taxon>Bacillati</taxon>
        <taxon>Cyanobacteriota</taxon>
        <taxon>Cyanophyceae</taxon>
        <taxon>Leptolyngbyales</taxon>
        <taxon>Leptolyngbyaceae</taxon>
        <taxon>Stenomitos</taxon>
    </lineage>
</organism>
<reference evidence="1 2" key="1">
    <citation type="submission" date="2022-04" db="EMBL/GenBank/DDBJ databases">
        <title>Positive selection, recombination, and allopatry shape intraspecific diversity of widespread and dominant cyanobacteria.</title>
        <authorList>
            <person name="Wei J."/>
            <person name="Shu W."/>
            <person name="Hu C."/>
        </authorList>
    </citation>
    <scope>NUCLEOTIDE SEQUENCE [LARGE SCALE GENOMIC DNA]</scope>
    <source>
        <strain evidence="1 2">AS-A4</strain>
    </source>
</reference>
<keyword evidence="2" id="KW-1185">Reference proteome</keyword>
<comment type="caution">
    <text evidence="1">The sequence shown here is derived from an EMBL/GenBank/DDBJ whole genome shotgun (WGS) entry which is preliminary data.</text>
</comment>
<accession>A0ABV0KS07</accession>
<sequence length="55" mass="6132">MGAELIGFLGQKLDLLNSNIERLANTPRALAFYSQAPVDDYVDHQNRNTGNLLRS</sequence>
<proteinExistence type="predicted"/>
<dbReference type="RefSeq" id="WP_190448037.1">
    <property type="nucleotide sequence ID" value="NZ_JAMPLM010000044.1"/>
</dbReference>
<gene>
    <name evidence="1" type="ORF">NDI38_25855</name>
</gene>